<accession>A0A926FE83</accession>
<dbReference type="InterPro" id="IPR056284">
    <property type="entry name" value="AIR9-like_A9"/>
</dbReference>
<gene>
    <name evidence="2" type="ORF">H8706_08235</name>
</gene>
<comment type="caution">
    <text evidence="2">The sequence shown here is derived from an EMBL/GenBank/DDBJ whole genome shotgun (WGS) entry which is preliminary data.</text>
</comment>
<evidence type="ECO:0000259" key="1">
    <source>
        <dbReference type="Pfam" id="PF23197"/>
    </source>
</evidence>
<keyword evidence="3" id="KW-1185">Reference proteome</keyword>
<dbReference type="Pfam" id="PF23197">
    <property type="entry name" value="IG_AIR9"/>
    <property type="match status" value="1"/>
</dbReference>
<dbReference type="PANTHER" id="PTHR31149">
    <property type="entry name" value="EXPRESSED PROTEIN"/>
    <property type="match status" value="1"/>
</dbReference>
<name>A0A926FE83_9FIRM</name>
<evidence type="ECO:0000313" key="3">
    <source>
        <dbReference type="Proteomes" id="UP000647416"/>
    </source>
</evidence>
<dbReference type="EMBL" id="JACRTE010000009">
    <property type="protein sequence ID" value="MBC8596854.1"/>
    <property type="molecule type" value="Genomic_DNA"/>
</dbReference>
<protein>
    <recommendedName>
        <fullName evidence="1">AIR9-like A9 domain-containing protein</fullName>
    </recommendedName>
</protein>
<reference evidence="2" key="1">
    <citation type="submission" date="2020-08" db="EMBL/GenBank/DDBJ databases">
        <title>Genome public.</title>
        <authorList>
            <person name="Liu C."/>
            <person name="Sun Q."/>
        </authorList>
    </citation>
    <scope>NUCLEOTIDE SEQUENCE</scope>
    <source>
        <strain evidence="2">NSJ-50</strain>
    </source>
</reference>
<dbReference type="PANTHER" id="PTHR31149:SF11">
    <property type="entry name" value="187-KDA MICROTUBULE-ASSOCIATED PROTEIN AIR9"/>
    <property type="match status" value="1"/>
</dbReference>
<sequence length="1010" mass="111135">MIFVSVIPPAFATAVDLTDEEINGLTTPVKNVASTADFRVDGVNTMIADTPTKYLFKPASGDEKTYILLKNVNADESDGYFVMVQDGGLKADSADSAIAKLRKVYPGTSADGTTQAPTVVFDKDNEKSVAYYLNTSDYIDTQFPVMKDYINDHTWYTEGTTKNEVNPYKTDAKIALPSVTEYKANVDRIGVNSVAKGQSSTFSPVHFMLRTAHPGWIDSKHTSSKYTTKAVWLAKNNKGTLTMQNESAVFYWQNVERPCFYLNEDFFKNVKIDESYFTDDALVTEIIKGFDVDTLKNAGYSDALLVKLGILKGSTEIATLTVDGETQVGCTLSAEYELADGFEQSEYTKFSWEYSDTQDGGFTAIDGADKKYFTVTANLNKKYVRVNVTLGNIDGQGETYTSDAVYIETLPPVIENVKISGEAFTGGKLTVSFDTVSGAPDMTKSRVIWYWSDEKDGEFTVIDGENGFEYTIGDEYGDKYITAAVIPANVYEIFGDEVRSEDVLRVITAVDESKLETKLTNVYSTPKDITIIDTASPSKYTFKIAEGVTTADGKADKKSYILLKSVNAKEDDGYFVMLDDGGVDTTEEGSAVNELKKYYPGTYSGTDAAIIAKNYEMPTRTFDASNKKSIAYYLNRDEYMKAQFPVMHEGGYIKDHTWYTEAGILESGEVAYASKSKLALISVTEYLQNVERIGTVGASRKWSVTNFQTRTPHPTVATAKHTSSTYTVPATWLVSSGKSFQAQGVVYIWQTLERPVFYLDKSFFKNVKIEAGANSAVADVLKEIMPYEDMLKMGYTKDELTKMGISENYPTGKNAVIKGHLASGDVVYADYDFLHTGADGKEGATQYQWYISNGDGFEKIDGATGETYVLTDNEIGKTIKVEITPHDTDGNMAKTISAEGAFKVSPSADISFTGADIGGITNIDTVTSINASFAVNAKSAVNVRFYVGVYDKETNKCVAINNPTDTALSIGNSIYPVTLGGIKASANNYIKMFAFSEDDRPLFTIEFFRR</sequence>
<dbReference type="Gene3D" id="2.60.40.2700">
    <property type="match status" value="3"/>
</dbReference>
<organism evidence="2 3">
    <name type="scientific">Qingrenia yutianensis</name>
    <dbReference type="NCBI Taxonomy" id="2763676"/>
    <lineage>
        <taxon>Bacteria</taxon>
        <taxon>Bacillati</taxon>
        <taxon>Bacillota</taxon>
        <taxon>Clostridia</taxon>
        <taxon>Eubacteriales</taxon>
        <taxon>Oscillospiraceae</taxon>
        <taxon>Qingrenia</taxon>
    </lineage>
</organism>
<evidence type="ECO:0000313" key="2">
    <source>
        <dbReference type="EMBL" id="MBC8596854.1"/>
    </source>
</evidence>
<proteinExistence type="predicted"/>
<feature type="domain" description="AIR9-like A9" evidence="1">
    <location>
        <begin position="817"/>
        <end position="897"/>
    </location>
</feature>
<dbReference type="AlphaFoldDB" id="A0A926FE83"/>
<dbReference type="Proteomes" id="UP000647416">
    <property type="component" value="Unassembled WGS sequence"/>
</dbReference>